<feature type="compositionally biased region" description="Low complexity" evidence="1">
    <location>
        <begin position="51"/>
        <end position="69"/>
    </location>
</feature>
<sequence>MTRPVSTVRASVDTPSDPRAAAPRRRETRHLRKWWGGGATRDLQQTSSAHLPAGARLPPRAPAGPLAGPKATRFAL</sequence>
<name>A0A348FYL7_9HYPH</name>
<evidence type="ECO:0000313" key="2">
    <source>
        <dbReference type="EMBL" id="BBF92400.1"/>
    </source>
</evidence>
<accession>A0A348FYL7</accession>
<feature type="region of interest" description="Disordered" evidence="1">
    <location>
        <begin position="1"/>
        <end position="76"/>
    </location>
</feature>
<proteinExistence type="predicted"/>
<evidence type="ECO:0000313" key="3">
    <source>
        <dbReference type="Proteomes" id="UP000266934"/>
    </source>
</evidence>
<evidence type="ECO:0000256" key="1">
    <source>
        <dbReference type="SAM" id="MobiDB-lite"/>
    </source>
</evidence>
<dbReference type="EMBL" id="AP018907">
    <property type="protein sequence ID" value="BBF92400.1"/>
    <property type="molecule type" value="Genomic_DNA"/>
</dbReference>
<feature type="compositionally biased region" description="Basic residues" evidence="1">
    <location>
        <begin position="22"/>
        <end position="33"/>
    </location>
</feature>
<organism evidence="2 3">
    <name type="scientific">Blastochloris tepida</name>
    <dbReference type="NCBI Taxonomy" id="2233851"/>
    <lineage>
        <taxon>Bacteria</taxon>
        <taxon>Pseudomonadati</taxon>
        <taxon>Pseudomonadota</taxon>
        <taxon>Alphaproteobacteria</taxon>
        <taxon>Hyphomicrobiales</taxon>
        <taxon>Blastochloridaceae</taxon>
        <taxon>Blastochloris</taxon>
    </lineage>
</organism>
<dbReference type="KEGG" id="blag:BLTE_10850"/>
<protein>
    <submittedName>
        <fullName evidence="2">Uncharacterized protein</fullName>
    </submittedName>
</protein>
<dbReference type="Proteomes" id="UP000266934">
    <property type="component" value="Chromosome"/>
</dbReference>
<reference evidence="2 3" key="1">
    <citation type="submission" date="2018-08" db="EMBL/GenBank/DDBJ databases">
        <title>Complete genome sequencing of Blastochloris tepida GI.</title>
        <authorList>
            <person name="Tsukatani Y."/>
            <person name="Mori H."/>
        </authorList>
    </citation>
    <scope>NUCLEOTIDE SEQUENCE [LARGE SCALE GENOMIC DNA]</scope>
    <source>
        <strain evidence="2 3">GI</strain>
    </source>
</reference>
<dbReference type="AlphaFoldDB" id="A0A348FYL7"/>
<keyword evidence="3" id="KW-1185">Reference proteome</keyword>
<gene>
    <name evidence="2" type="ORF">BLTE_10850</name>
</gene>